<name>G0P046_CAEBE</name>
<dbReference type="HOGENOM" id="CLU_040461_1_0_1"/>
<evidence type="ECO:0000313" key="2">
    <source>
        <dbReference type="EMBL" id="EGT41598.1"/>
    </source>
</evidence>
<dbReference type="InterPro" id="IPR007767">
    <property type="entry name" value="DUF684"/>
</dbReference>
<evidence type="ECO:0000256" key="1">
    <source>
        <dbReference type="SAM" id="MobiDB-lite"/>
    </source>
</evidence>
<dbReference type="PANTHER" id="PTHR31464">
    <property type="entry name" value="PROTEIN CBG01266"/>
    <property type="match status" value="1"/>
</dbReference>
<evidence type="ECO:0000313" key="3">
    <source>
        <dbReference type="Proteomes" id="UP000008068"/>
    </source>
</evidence>
<dbReference type="PANTHER" id="PTHR31464:SF4">
    <property type="entry name" value="DUF4242 DOMAIN-CONTAINING PROTEIN-RELATED"/>
    <property type="match status" value="1"/>
</dbReference>
<dbReference type="EMBL" id="GL379996">
    <property type="protein sequence ID" value="EGT41598.1"/>
    <property type="molecule type" value="Genomic_DNA"/>
</dbReference>
<gene>
    <name evidence="2" type="ORF">CAEBREN_07525</name>
</gene>
<sequence length="515" mass="58571">MSDDGMENLLVSEVIESKVIFSLGDVHSASLETEKDGRGIRVGNGDDEEDEGVDVNEDRKKEIDDTQKAVDEFDKENEGKQLTQTIVEFTTKIKAKKEESGITTKDVLNYIDATMDIVKGSCKIGAVVAPEFAPIILAVAGVAAFVQAFLKLVPDDTPDPVDEKLKELEKSLIELEKKANAGFADLKVFVTEIEFTVEALSEVSTQMRFLRDVLKRRSPESIECFKDAYELNCPLLQAYNLSSLLDQKSTNPLRMDMDNEKVKTKATFEKWENAIGGALSQLILIEAFGSGLFKKKNMFNAERILERSKTVADLLKYLRQKYEKDEKYWDEFKGSLDNYATTHAHLDNGQKAKGIAAKLDTYLTSDSFHICVFNETHWPEDFTYHCPNEKTQLIRCLNKGKCNIYVYRSRTGNQKEQEDFIRARDEIEKHRPEKLKLTPTAPLSQMIKTQLLTQESMKEYGFILIVEEGRNPFPEYANCPKYVKGPGSWQLVYLDVQPAHLKESLRKKTMMLSFP</sequence>
<protein>
    <submittedName>
        <fullName evidence="2">Uncharacterized protein</fullName>
    </submittedName>
</protein>
<dbReference type="STRING" id="135651.G0P046"/>
<proteinExistence type="predicted"/>
<dbReference type="AlphaFoldDB" id="G0P046"/>
<feature type="region of interest" description="Disordered" evidence="1">
    <location>
        <begin position="32"/>
        <end position="58"/>
    </location>
</feature>
<accession>G0P046</accession>
<reference evidence="3" key="1">
    <citation type="submission" date="2011-07" db="EMBL/GenBank/DDBJ databases">
        <authorList>
            <consortium name="Caenorhabditis brenneri Sequencing and Analysis Consortium"/>
            <person name="Wilson R.K."/>
        </authorList>
    </citation>
    <scope>NUCLEOTIDE SEQUENCE [LARGE SCALE GENOMIC DNA]</scope>
    <source>
        <strain evidence="3">PB2801</strain>
    </source>
</reference>
<dbReference type="OrthoDB" id="5789346at2759"/>
<dbReference type="Pfam" id="PF05075">
    <property type="entry name" value="DUF684"/>
    <property type="match status" value="1"/>
</dbReference>
<organism evidence="3">
    <name type="scientific">Caenorhabditis brenneri</name>
    <name type="common">Nematode worm</name>
    <dbReference type="NCBI Taxonomy" id="135651"/>
    <lineage>
        <taxon>Eukaryota</taxon>
        <taxon>Metazoa</taxon>
        <taxon>Ecdysozoa</taxon>
        <taxon>Nematoda</taxon>
        <taxon>Chromadorea</taxon>
        <taxon>Rhabditida</taxon>
        <taxon>Rhabditina</taxon>
        <taxon>Rhabditomorpha</taxon>
        <taxon>Rhabditoidea</taxon>
        <taxon>Rhabditidae</taxon>
        <taxon>Peloderinae</taxon>
        <taxon>Caenorhabditis</taxon>
    </lineage>
</organism>
<feature type="compositionally biased region" description="Acidic residues" evidence="1">
    <location>
        <begin position="45"/>
        <end position="55"/>
    </location>
</feature>
<dbReference type="Proteomes" id="UP000008068">
    <property type="component" value="Unassembled WGS sequence"/>
</dbReference>
<keyword evidence="3" id="KW-1185">Reference proteome</keyword>
<dbReference type="eggNOG" id="ENOG502TANW">
    <property type="taxonomic scope" value="Eukaryota"/>
</dbReference>
<dbReference type="InParanoid" id="G0P046"/>